<feature type="domain" description="Integrase catalytic" evidence="3">
    <location>
        <begin position="207"/>
        <end position="368"/>
    </location>
</feature>
<dbReference type="InterPro" id="IPR009057">
    <property type="entry name" value="Homeodomain-like_sf"/>
</dbReference>
<protein>
    <submittedName>
        <fullName evidence="4">IS3 family transposase</fullName>
    </submittedName>
</protein>
<dbReference type="GO" id="GO:0003677">
    <property type="term" value="F:DNA binding"/>
    <property type="evidence" value="ECO:0007669"/>
    <property type="project" value="InterPro"/>
</dbReference>
<comment type="function">
    <text evidence="1">Involved in the transposition of the insertion sequence.</text>
</comment>
<dbReference type="InterPro" id="IPR036397">
    <property type="entry name" value="RNaseH_sf"/>
</dbReference>
<dbReference type="EMBL" id="PXVC01000078">
    <property type="protein sequence ID" value="PSI00753.1"/>
    <property type="molecule type" value="Genomic_DNA"/>
</dbReference>
<evidence type="ECO:0000256" key="2">
    <source>
        <dbReference type="SAM" id="Coils"/>
    </source>
</evidence>
<dbReference type="GO" id="GO:0015074">
    <property type="term" value="P:DNA integration"/>
    <property type="evidence" value="ECO:0007669"/>
    <property type="project" value="InterPro"/>
</dbReference>
<dbReference type="Pfam" id="PF13683">
    <property type="entry name" value="rve_3"/>
    <property type="match status" value="1"/>
</dbReference>
<dbReference type="InterPro" id="IPR002514">
    <property type="entry name" value="Transposase_8"/>
</dbReference>
<organism evidence="4 5">
    <name type="scientific">Synechococcus lacustris str. Tous</name>
    <dbReference type="NCBI Taxonomy" id="1910958"/>
    <lineage>
        <taxon>Bacteria</taxon>
        <taxon>Bacillati</taxon>
        <taxon>Cyanobacteriota</taxon>
        <taxon>Cyanophyceae</taxon>
        <taxon>Synechococcales</taxon>
        <taxon>Synechococcaceae</taxon>
        <taxon>Synechococcus</taxon>
    </lineage>
</organism>
<dbReference type="Proteomes" id="UP000240206">
    <property type="component" value="Unassembled WGS sequence"/>
</dbReference>
<dbReference type="AlphaFoldDB" id="A0A2P7EC19"/>
<gene>
    <name evidence="4" type="ORF">C7K08_11440</name>
</gene>
<dbReference type="InterPro" id="IPR001584">
    <property type="entry name" value="Integrase_cat-core"/>
</dbReference>
<dbReference type="Pfam" id="PF13276">
    <property type="entry name" value="HTH_21"/>
    <property type="match status" value="1"/>
</dbReference>
<comment type="caution">
    <text evidence="4">The sequence shown here is derived from an EMBL/GenBank/DDBJ whole genome shotgun (WGS) entry which is preliminary data.</text>
</comment>
<feature type="coiled-coil region" evidence="2">
    <location>
        <begin position="53"/>
        <end position="80"/>
    </location>
</feature>
<sequence>MKRKRHNPEQIIRKLRTAEQLLNQGQAVADVCRALEVSAPTYYRWQQLYGGMKATEAKRLKELELENTRLKRLLADAELDKAMLKEPCRGKLLSPERRRRAVVVLHDRFRVSQRRACRLTGQHRNTQRRPIPPADIEEQKLKRRILELARRHVRWGRRLVYRRLRLDGWSVNHKRVHRIWREEGLQRPLPRKRKRSRPAGGSKELLRSEYPHHVWAIDFQFDQTMNGRTLKFLNVIDEFSRVCLAIRVGRRCKAVDVIDTIEELLKLYPPPTHLRMDNGPEFIAHALQEWCTGSGTGTAYIPPGSPWENPFVESFNGRFRDEFLNIELFASVQEAKLLAEQHRIEYNVYRPHSALQGRTPLEVLQQWKAA</sequence>
<keyword evidence="5" id="KW-1185">Reference proteome</keyword>
<dbReference type="PROSITE" id="PS50994">
    <property type="entry name" value="INTEGRASE"/>
    <property type="match status" value="1"/>
</dbReference>
<dbReference type="Gene3D" id="3.30.420.10">
    <property type="entry name" value="Ribonuclease H-like superfamily/Ribonuclease H"/>
    <property type="match status" value="1"/>
</dbReference>
<dbReference type="InterPro" id="IPR012337">
    <property type="entry name" value="RNaseH-like_sf"/>
</dbReference>
<name>A0A2P7EC19_9SYNE</name>
<dbReference type="PANTHER" id="PTHR47515:SF2">
    <property type="entry name" value="INTEGRASE CORE DOMAIN PROTEIN"/>
    <property type="match status" value="1"/>
</dbReference>
<dbReference type="Pfam" id="PF01527">
    <property type="entry name" value="HTH_Tnp_1"/>
    <property type="match status" value="1"/>
</dbReference>
<evidence type="ECO:0000256" key="1">
    <source>
        <dbReference type="ARBA" id="ARBA00002286"/>
    </source>
</evidence>
<dbReference type="SUPFAM" id="SSF46689">
    <property type="entry name" value="Homeodomain-like"/>
    <property type="match status" value="1"/>
</dbReference>
<dbReference type="InterPro" id="IPR025948">
    <property type="entry name" value="HTH-like_dom"/>
</dbReference>
<dbReference type="InterPro" id="IPR048020">
    <property type="entry name" value="Transpos_IS3"/>
</dbReference>
<keyword evidence="2" id="KW-0175">Coiled coil</keyword>
<evidence type="ECO:0000313" key="4">
    <source>
        <dbReference type="EMBL" id="PSI00753.1"/>
    </source>
</evidence>
<dbReference type="PANTHER" id="PTHR47515">
    <property type="entry name" value="LOW CALCIUM RESPONSE LOCUS PROTEIN T"/>
    <property type="match status" value="1"/>
</dbReference>
<dbReference type="GO" id="GO:0006313">
    <property type="term" value="P:DNA transposition"/>
    <property type="evidence" value="ECO:0007669"/>
    <property type="project" value="InterPro"/>
</dbReference>
<accession>A0A2P7EC19</accession>
<evidence type="ECO:0000313" key="5">
    <source>
        <dbReference type="Proteomes" id="UP000240206"/>
    </source>
</evidence>
<dbReference type="NCBIfam" id="NF033516">
    <property type="entry name" value="transpos_IS3"/>
    <property type="match status" value="1"/>
</dbReference>
<dbReference type="GO" id="GO:0004803">
    <property type="term" value="F:transposase activity"/>
    <property type="evidence" value="ECO:0007669"/>
    <property type="project" value="InterPro"/>
</dbReference>
<evidence type="ECO:0000259" key="3">
    <source>
        <dbReference type="PROSITE" id="PS50994"/>
    </source>
</evidence>
<reference evidence="5" key="1">
    <citation type="submission" date="2018-03" db="EMBL/GenBank/DDBJ databases">
        <title>Ecological and genomic features of two cosmopolitan and abundant freshwater picocyanobacteria.</title>
        <authorList>
            <person name="Cabello-Yeves P.J."/>
            <person name="Picazo A."/>
            <person name="Camacho A."/>
            <person name="Callieri C."/>
            <person name="Rosselli R."/>
            <person name="Roda-Garcia J."/>
            <person name="Coutinho F.H."/>
            <person name="Rodriguez-Valera F."/>
        </authorList>
    </citation>
    <scope>NUCLEOTIDE SEQUENCE [LARGE SCALE GENOMIC DNA]</scope>
    <source>
        <strain evidence="5">Tous</strain>
    </source>
</reference>
<dbReference type="SUPFAM" id="SSF53098">
    <property type="entry name" value="Ribonuclease H-like"/>
    <property type="match status" value="1"/>
</dbReference>
<proteinExistence type="predicted"/>